<accession>A0ABT1SCN1</accession>
<comment type="subcellular location">
    <subcellularLocation>
        <location evidence="7">Cytoplasm</location>
    </subcellularLocation>
</comment>
<sequence>MKATLVIKNVDNLITLKGENKPRVKESLKDIGIIKNGIIALNGEKIIYVGEGELPSDIIVDEDTIILNGIGKTVTPGLVDSHTHLVHGGSRENELAMKLKGVPYLDILAAGGGIHSTVKSTKEATFEELYNQAKKSLDTMLKFGVTTIEAKSGYGIDDFDTELKQLEVANKLNEDHHVDIVSTFMGAHAVPKDYRDNPDDFVDIIIKDMIPEVARRKLAKFCDVFCEEGVFTIDQSRKILLAAREYGMEPKLHADEIEPLGGAELSAEIGCITADHLIAASDIGIEQMAKSGVIANLLPGTSFNLQTGKFARARKMVEAGVPIALSTDYNPGSCPTENLQLIMSFGSLIMKLTPEEVITAVTINGAAALGLEREVGSLEIGKRGDIVMFDSPNLEYIIYHFGVNHVDTVVKKGKIAYKNNTI</sequence>
<dbReference type="PANTHER" id="PTHR42752">
    <property type="entry name" value="IMIDAZOLONEPROPIONASE"/>
    <property type="match status" value="1"/>
</dbReference>
<dbReference type="InterPro" id="IPR032466">
    <property type="entry name" value="Metal_Hydrolase"/>
</dbReference>
<reference evidence="9 10" key="1">
    <citation type="submission" date="2022-06" db="EMBL/GenBank/DDBJ databases">
        <title>Isolation of gut microbiota from human fecal samples.</title>
        <authorList>
            <person name="Pamer E.G."/>
            <person name="Barat B."/>
            <person name="Waligurski E."/>
            <person name="Medina S."/>
            <person name="Paddock L."/>
            <person name="Mostad J."/>
        </authorList>
    </citation>
    <scope>NUCLEOTIDE SEQUENCE [LARGE SCALE GENOMIC DNA]</scope>
    <source>
        <strain evidence="9 10">DFI.7.95</strain>
    </source>
</reference>
<feature type="binding site" evidence="7">
    <location>
        <position position="330"/>
    </location>
    <ligand>
        <name>N-formimidoyl-L-glutamate</name>
        <dbReference type="ChEBI" id="CHEBI:58928"/>
    </ligand>
</feature>
<keyword evidence="4 7" id="KW-0369">Histidine metabolism</keyword>
<feature type="binding site" evidence="7">
    <location>
        <position position="253"/>
    </location>
    <ligand>
        <name>Fe(3+)</name>
        <dbReference type="ChEBI" id="CHEBI:29034"/>
    </ligand>
</feature>
<dbReference type="Proteomes" id="UP001524478">
    <property type="component" value="Unassembled WGS sequence"/>
</dbReference>
<feature type="domain" description="Amidohydrolase-related" evidence="8">
    <location>
        <begin position="73"/>
        <end position="415"/>
    </location>
</feature>
<dbReference type="CDD" id="cd01296">
    <property type="entry name" value="Imidazolone-5PH"/>
    <property type="match status" value="1"/>
</dbReference>
<evidence type="ECO:0000256" key="1">
    <source>
        <dbReference type="ARBA" id="ARBA00012864"/>
    </source>
</evidence>
<feature type="binding site" evidence="7">
    <location>
        <position position="328"/>
    </location>
    <ligand>
        <name>Zn(2+)</name>
        <dbReference type="ChEBI" id="CHEBI:29105"/>
    </ligand>
</feature>
<dbReference type="InterPro" id="IPR011059">
    <property type="entry name" value="Metal-dep_hydrolase_composite"/>
</dbReference>
<keyword evidence="10" id="KW-1185">Reference proteome</keyword>
<feature type="binding site" evidence="7">
    <location>
        <position position="84"/>
    </location>
    <ligand>
        <name>Fe(3+)</name>
        <dbReference type="ChEBI" id="CHEBI:29034"/>
    </ligand>
</feature>
<gene>
    <name evidence="7 9" type="primary">hutI</name>
    <name evidence="9" type="ORF">NE686_13915</name>
</gene>
<evidence type="ECO:0000256" key="7">
    <source>
        <dbReference type="HAMAP-Rule" id="MF_00372"/>
    </source>
</evidence>
<evidence type="ECO:0000256" key="4">
    <source>
        <dbReference type="ARBA" id="ARBA00022808"/>
    </source>
</evidence>
<dbReference type="Pfam" id="PF01979">
    <property type="entry name" value="Amidohydro_1"/>
    <property type="match status" value="1"/>
</dbReference>
<organism evidence="9 10">
    <name type="scientific">Tissierella carlieri</name>
    <dbReference type="NCBI Taxonomy" id="689904"/>
    <lineage>
        <taxon>Bacteria</taxon>
        <taxon>Bacillati</taxon>
        <taxon>Bacillota</taxon>
        <taxon>Tissierellia</taxon>
        <taxon>Tissierellales</taxon>
        <taxon>Tissierellaceae</taxon>
        <taxon>Tissierella</taxon>
    </lineage>
</organism>
<feature type="binding site" evidence="7">
    <location>
        <position position="328"/>
    </location>
    <ligand>
        <name>Fe(3+)</name>
        <dbReference type="ChEBI" id="CHEBI:29034"/>
    </ligand>
</feature>
<feature type="binding site" evidence="7">
    <location>
        <position position="332"/>
    </location>
    <ligand>
        <name>N-formimidoyl-L-glutamate</name>
        <dbReference type="ChEBI" id="CHEBI:58928"/>
    </ligand>
</feature>
<keyword evidence="7" id="KW-0963">Cytoplasm</keyword>
<keyword evidence="6 7" id="KW-0408">Iron</keyword>
<evidence type="ECO:0000256" key="3">
    <source>
        <dbReference type="ARBA" id="ARBA00022801"/>
    </source>
</evidence>
<dbReference type="EMBL" id="JANGAC010000011">
    <property type="protein sequence ID" value="MCQ4924194.1"/>
    <property type="molecule type" value="Genomic_DNA"/>
</dbReference>
<comment type="pathway">
    <text evidence="7">Amino-acid degradation; L-histidine degradation into L-glutamate; N-formimidoyl-L-glutamate from L-histidine: step 3/3.</text>
</comment>
<name>A0ABT1SCN1_9FIRM</name>
<keyword evidence="2 7" id="KW-0479">Metal-binding</keyword>
<dbReference type="InterPro" id="IPR006680">
    <property type="entry name" value="Amidohydro-rel"/>
</dbReference>
<dbReference type="NCBIfam" id="TIGR01224">
    <property type="entry name" value="hutI"/>
    <property type="match status" value="1"/>
</dbReference>
<feature type="binding site" evidence="7">
    <location>
        <position position="333"/>
    </location>
    <ligand>
        <name>4-imidazolone-5-propanoate</name>
        <dbReference type="ChEBI" id="CHEBI:77893"/>
    </ligand>
</feature>
<feature type="binding site" evidence="7">
    <location>
        <position position="82"/>
    </location>
    <ligand>
        <name>Zn(2+)</name>
        <dbReference type="ChEBI" id="CHEBI:29105"/>
    </ligand>
</feature>
<dbReference type="RefSeq" id="WP_256311995.1">
    <property type="nucleotide sequence ID" value="NZ_JANGAC010000011.1"/>
</dbReference>
<dbReference type="SUPFAM" id="SSF51338">
    <property type="entry name" value="Composite domain of metallo-dependent hydrolases"/>
    <property type="match status" value="1"/>
</dbReference>
<dbReference type="SUPFAM" id="SSF51556">
    <property type="entry name" value="Metallo-dependent hydrolases"/>
    <property type="match status" value="1"/>
</dbReference>
<dbReference type="HAMAP" id="MF_00372">
    <property type="entry name" value="HutI"/>
    <property type="match status" value="1"/>
</dbReference>
<dbReference type="InterPro" id="IPR005920">
    <property type="entry name" value="HutI"/>
</dbReference>
<evidence type="ECO:0000256" key="2">
    <source>
        <dbReference type="ARBA" id="ARBA00022723"/>
    </source>
</evidence>
<dbReference type="Gene3D" id="3.20.20.140">
    <property type="entry name" value="Metal-dependent hydrolases"/>
    <property type="match status" value="1"/>
</dbReference>
<dbReference type="GO" id="GO:0050480">
    <property type="term" value="F:imidazolonepropionase activity"/>
    <property type="evidence" value="ECO:0007669"/>
    <property type="project" value="UniProtKB-EC"/>
</dbReference>
<keyword evidence="3 7" id="KW-0378">Hydrolase</keyword>
<evidence type="ECO:0000313" key="10">
    <source>
        <dbReference type="Proteomes" id="UP001524478"/>
    </source>
</evidence>
<feature type="binding site" evidence="7">
    <location>
        <position position="84"/>
    </location>
    <ligand>
        <name>Zn(2+)</name>
        <dbReference type="ChEBI" id="CHEBI:29105"/>
    </ligand>
</feature>
<comment type="function">
    <text evidence="7">Catalyzes the hydrolytic cleavage of the carbon-nitrogen bond in imidazolone-5-propanoate to yield N-formimidoyl-L-glutamate. It is the third step in the universal histidine degradation pathway.</text>
</comment>
<dbReference type="PANTHER" id="PTHR42752:SF1">
    <property type="entry name" value="IMIDAZOLONEPROPIONASE-RELATED"/>
    <property type="match status" value="1"/>
</dbReference>
<feature type="binding site" evidence="7">
    <location>
        <position position="253"/>
    </location>
    <ligand>
        <name>Zn(2+)</name>
        <dbReference type="ChEBI" id="CHEBI:29105"/>
    </ligand>
</feature>
<feature type="binding site" evidence="7">
    <location>
        <position position="82"/>
    </location>
    <ligand>
        <name>Fe(3+)</name>
        <dbReference type="ChEBI" id="CHEBI:29034"/>
    </ligand>
</feature>
<evidence type="ECO:0000313" key="9">
    <source>
        <dbReference type="EMBL" id="MCQ4924194.1"/>
    </source>
</evidence>
<feature type="binding site" evidence="7">
    <location>
        <position position="91"/>
    </location>
    <ligand>
        <name>4-imidazolone-5-propanoate</name>
        <dbReference type="ChEBI" id="CHEBI:77893"/>
    </ligand>
</feature>
<feature type="binding site" evidence="7">
    <location>
        <position position="256"/>
    </location>
    <ligand>
        <name>4-imidazolone-5-propanoate</name>
        <dbReference type="ChEBI" id="CHEBI:77893"/>
    </ligand>
</feature>
<dbReference type="EC" id="3.5.2.7" evidence="1 7"/>
<evidence type="ECO:0000256" key="6">
    <source>
        <dbReference type="ARBA" id="ARBA00023004"/>
    </source>
</evidence>
<evidence type="ECO:0000256" key="5">
    <source>
        <dbReference type="ARBA" id="ARBA00022833"/>
    </source>
</evidence>
<comment type="similarity">
    <text evidence="7">Belongs to the metallo-dependent hydrolases superfamily. HutI family.</text>
</comment>
<evidence type="ECO:0000259" key="8">
    <source>
        <dbReference type="Pfam" id="PF01979"/>
    </source>
</evidence>
<feature type="binding site" evidence="7">
    <location>
        <position position="188"/>
    </location>
    <ligand>
        <name>4-imidazolone-5-propanoate</name>
        <dbReference type="ChEBI" id="CHEBI:77893"/>
    </ligand>
</feature>
<keyword evidence="5 7" id="KW-0862">Zinc</keyword>
<dbReference type="Gene3D" id="2.30.40.10">
    <property type="entry name" value="Urease, subunit C, domain 1"/>
    <property type="match status" value="1"/>
</dbReference>
<comment type="cofactor">
    <cofactor evidence="7">
        <name>Zn(2+)</name>
        <dbReference type="ChEBI" id="CHEBI:29105"/>
    </cofactor>
    <cofactor evidence="7">
        <name>Fe(3+)</name>
        <dbReference type="ChEBI" id="CHEBI:29034"/>
    </cofactor>
    <text evidence="7">Binds 1 zinc or iron ion per subunit.</text>
</comment>
<protein>
    <recommendedName>
        <fullName evidence="1 7">Imidazolonepropionase</fullName>
        <ecNumber evidence="1 7">3.5.2.7</ecNumber>
    </recommendedName>
    <alternativeName>
        <fullName evidence="7">Imidazolone-5-propionate hydrolase</fullName>
    </alternativeName>
</protein>
<proteinExistence type="inferred from homology"/>
<comment type="caution">
    <text evidence="9">The sequence shown here is derived from an EMBL/GenBank/DDBJ whole genome shotgun (WGS) entry which is preliminary data.</text>
</comment>
<feature type="binding site" evidence="7">
    <location>
        <position position="154"/>
    </location>
    <ligand>
        <name>4-imidazolone-5-propanoate</name>
        <dbReference type="ChEBI" id="CHEBI:77893"/>
    </ligand>
</feature>
<comment type="catalytic activity">
    <reaction evidence="7">
        <text>4-imidazolone-5-propanoate + H2O = N-formimidoyl-L-glutamate</text>
        <dbReference type="Rhea" id="RHEA:23660"/>
        <dbReference type="ChEBI" id="CHEBI:15377"/>
        <dbReference type="ChEBI" id="CHEBI:58928"/>
        <dbReference type="ChEBI" id="CHEBI:77893"/>
        <dbReference type="EC" id="3.5.2.7"/>
    </reaction>
</comment>
<feature type="binding site" evidence="7">
    <location>
        <position position="154"/>
    </location>
    <ligand>
        <name>N-formimidoyl-L-glutamate</name>
        <dbReference type="ChEBI" id="CHEBI:58928"/>
    </ligand>
</feature>